<feature type="region of interest" description="Disordered" evidence="1">
    <location>
        <begin position="1"/>
        <end position="32"/>
    </location>
</feature>
<accession>A0A1I0CR15</accession>
<proteinExistence type="predicted"/>
<evidence type="ECO:0000256" key="1">
    <source>
        <dbReference type="SAM" id="MobiDB-lite"/>
    </source>
</evidence>
<protein>
    <submittedName>
        <fullName evidence="2">Uncharacterized protein</fullName>
    </submittedName>
</protein>
<evidence type="ECO:0000313" key="2">
    <source>
        <dbReference type="EMBL" id="SET22162.1"/>
    </source>
</evidence>
<dbReference type="AlphaFoldDB" id="A0A1I0CR15"/>
<gene>
    <name evidence="2" type="ORF">SAMN04488546_1724</name>
</gene>
<reference evidence="3" key="1">
    <citation type="submission" date="2016-10" db="EMBL/GenBank/DDBJ databases">
        <authorList>
            <person name="Varghese N."/>
            <person name="Submissions S."/>
        </authorList>
    </citation>
    <scope>NUCLEOTIDE SEQUENCE [LARGE SCALE GENOMIC DNA]</scope>
    <source>
        <strain evidence="3">DSM 44209</strain>
    </source>
</reference>
<evidence type="ECO:0000313" key="3">
    <source>
        <dbReference type="Proteomes" id="UP000198507"/>
    </source>
</evidence>
<sequence>MPSVDDRAAELNQLPDREQYQETDQPRGREDLCHDAPEHLANEVAGSHVRFRGESAHARLNGVAEGGLEFRRTIGRISRQRSTARSG</sequence>
<name>A0A1I0CR15_9ACTN</name>
<dbReference type="EMBL" id="FOIE01000003">
    <property type="protein sequence ID" value="SET22162.1"/>
    <property type="molecule type" value="Genomic_DNA"/>
</dbReference>
<dbReference type="Proteomes" id="UP000198507">
    <property type="component" value="Unassembled WGS sequence"/>
</dbReference>
<keyword evidence="3" id="KW-1185">Reference proteome</keyword>
<organism evidence="2 3">
    <name type="scientific">Geodermatophilus poikilotrophus</name>
    <dbReference type="NCBI Taxonomy" id="1333667"/>
    <lineage>
        <taxon>Bacteria</taxon>
        <taxon>Bacillati</taxon>
        <taxon>Actinomycetota</taxon>
        <taxon>Actinomycetes</taxon>
        <taxon>Geodermatophilales</taxon>
        <taxon>Geodermatophilaceae</taxon>
        <taxon>Geodermatophilus</taxon>
    </lineage>
</organism>